<evidence type="ECO:0000313" key="2">
    <source>
        <dbReference type="EMBL" id="MWV46377.1"/>
    </source>
</evidence>
<protein>
    <submittedName>
        <fullName evidence="2">Glycosyl hydrolase</fullName>
    </submittedName>
</protein>
<keyword evidence="1" id="KW-0812">Transmembrane</keyword>
<dbReference type="Proteomes" id="UP000460318">
    <property type="component" value="Unassembled WGS sequence"/>
</dbReference>
<dbReference type="EMBL" id="WUBI01000004">
    <property type="protein sequence ID" value="MWV46377.1"/>
    <property type="molecule type" value="Genomic_DNA"/>
</dbReference>
<name>A0A7X3ILX2_9BACL</name>
<accession>A0A7X3ILX2</accession>
<proteinExistence type="predicted"/>
<dbReference type="Gene3D" id="1.50.10.10">
    <property type="match status" value="1"/>
</dbReference>
<dbReference type="GO" id="GO:0005975">
    <property type="term" value="P:carbohydrate metabolic process"/>
    <property type="evidence" value="ECO:0007669"/>
    <property type="project" value="InterPro"/>
</dbReference>
<sequence length="363" mass="41287">MRKYRISLMITGIFLIGVTGFWLYGRDRQSEVSPIKTEAFIQKFMVNPNGTLATYLQSGSSANPEIAAGREALSESMGFWMQYALLKQDQGLFEQSYEALKRYFLTPQHYLAWKLAPDGTTNVHTNALGDDLRIIGALLKAEQLWGTAENRGLAEELTGTLVTSATVKGYWTDFHDFSRNESAQVLSLAYIDSDALNQLRQAQLIEPAFYNRHIRLLENMPNDGAFYPKSFDVMNRQYAYDDSVNLIDQLLVGLHAAEIGRRPEPLMDFLKKEWGHSHKLFGRYDRSSRESSVDYESPSVYGLAVQLALRVGDQDWAGELYKHMLSLHDGERQYNGGYVFNGNTHIFDNLLPLLATQLWNDRA</sequence>
<keyword evidence="1" id="KW-0472">Membrane</keyword>
<dbReference type="InterPro" id="IPR012341">
    <property type="entry name" value="6hp_glycosidase-like_sf"/>
</dbReference>
<evidence type="ECO:0000313" key="3">
    <source>
        <dbReference type="Proteomes" id="UP000460318"/>
    </source>
</evidence>
<dbReference type="SUPFAM" id="SSF48208">
    <property type="entry name" value="Six-hairpin glycosidases"/>
    <property type="match status" value="1"/>
</dbReference>
<evidence type="ECO:0000256" key="1">
    <source>
        <dbReference type="SAM" id="Phobius"/>
    </source>
</evidence>
<keyword evidence="2" id="KW-0378">Hydrolase</keyword>
<gene>
    <name evidence="2" type="ORF">GRF59_22490</name>
</gene>
<dbReference type="InterPro" id="IPR008928">
    <property type="entry name" value="6-hairpin_glycosidase_sf"/>
</dbReference>
<dbReference type="GO" id="GO:0016787">
    <property type="term" value="F:hydrolase activity"/>
    <property type="evidence" value="ECO:0007669"/>
    <property type="project" value="UniProtKB-KW"/>
</dbReference>
<organism evidence="2 3">
    <name type="scientific">Paenibacillus dendrobii</name>
    <dbReference type="NCBI Taxonomy" id="2691084"/>
    <lineage>
        <taxon>Bacteria</taxon>
        <taxon>Bacillati</taxon>
        <taxon>Bacillota</taxon>
        <taxon>Bacilli</taxon>
        <taxon>Bacillales</taxon>
        <taxon>Paenibacillaceae</taxon>
        <taxon>Paenibacillus</taxon>
    </lineage>
</organism>
<dbReference type="AlphaFoldDB" id="A0A7X3ILX2"/>
<reference evidence="2 3" key="1">
    <citation type="submission" date="2019-12" db="EMBL/GenBank/DDBJ databases">
        <title>Paenibacillus sp. nov., an endophytic bacterium isolated from the stem of Dendrobium.</title>
        <authorList>
            <person name="Zhao R."/>
        </authorList>
    </citation>
    <scope>NUCLEOTIDE SEQUENCE [LARGE SCALE GENOMIC DNA]</scope>
    <source>
        <strain evidence="2 3">HJL G12</strain>
    </source>
</reference>
<keyword evidence="3" id="KW-1185">Reference proteome</keyword>
<feature type="transmembrane region" description="Helical" evidence="1">
    <location>
        <begin position="7"/>
        <end position="25"/>
    </location>
</feature>
<comment type="caution">
    <text evidence="2">The sequence shown here is derived from an EMBL/GenBank/DDBJ whole genome shotgun (WGS) entry which is preliminary data.</text>
</comment>
<keyword evidence="1" id="KW-1133">Transmembrane helix</keyword>